<evidence type="ECO:0000259" key="5">
    <source>
        <dbReference type="PROSITE" id="PS50931"/>
    </source>
</evidence>
<dbReference type="PANTHER" id="PTHR30419">
    <property type="entry name" value="HTH-TYPE TRANSCRIPTIONAL REGULATOR YBHD"/>
    <property type="match status" value="1"/>
</dbReference>
<dbReference type="GO" id="GO:0005829">
    <property type="term" value="C:cytosol"/>
    <property type="evidence" value="ECO:0007669"/>
    <property type="project" value="TreeGrafter"/>
</dbReference>
<dbReference type="EMBL" id="CP014579">
    <property type="protein sequence ID" value="ANB76154.1"/>
    <property type="molecule type" value="Genomic_DNA"/>
</dbReference>
<keyword evidence="4" id="KW-0804">Transcription</keyword>
<evidence type="ECO:0000256" key="4">
    <source>
        <dbReference type="ARBA" id="ARBA00023163"/>
    </source>
</evidence>
<comment type="similarity">
    <text evidence="1">Belongs to the LysR transcriptional regulatory family.</text>
</comment>
<reference evidence="6 7" key="1">
    <citation type="journal article" date="2016" name="Gene">
        <title>PacBio SMRT assembly of a complex multi-replicon genome reveals chlorocatechol degradative operon in a region of genome plasticity.</title>
        <authorList>
            <person name="Ricker N."/>
            <person name="Shen S.Y."/>
            <person name="Goordial J."/>
            <person name="Jin S."/>
            <person name="Fulthorpe R.R."/>
        </authorList>
    </citation>
    <scope>NUCLEOTIDE SEQUENCE [LARGE SCALE GENOMIC DNA]</scope>
    <source>
        <strain evidence="6 7">OLGA172</strain>
    </source>
</reference>
<dbReference type="InterPro" id="IPR036390">
    <property type="entry name" value="WH_DNA-bd_sf"/>
</dbReference>
<dbReference type="Gene3D" id="3.40.190.10">
    <property type="entry name" value="Periplasmic binding protein-like II"/>
    <property type="match status" value="2"/>
</dbReference>
<evidence type="ECO:0000313" key="7">
    <source>
        <dbReference type="Proteomes" id="UP000076852"/>
    </source>
</evidence>
<dbReference type="InterPro" id="IPR000847">
    <property type="entry name" value="LysR_HTH_N"/>
</dbReference>
<dbReference type="PROSITE" id="PS50931">
    <property type="entry name" value="HTH_LYSR"/>
    <property type="match status" value="1"/>
</dbReference>
<dbReference type="InterPro" id="IPR005119">
    <property type="entry name" value="LysR_subst-bd"/>
</dbReference>
<evidence type="ECO:0000256" key="3">
    <source>
        <dbReference type="ARBA" id="ARBA00023125"/>
    </source>
</evidence>
<proteinExistence type="inferred from homology"/>
<keyword evidence="2" id="KW-0805">Transcription regulation</keyword>
<dbReference type="SUPFAM" id="SSF46785">
    <property type="entry name" value="Winged helix' DNA-binding domain"/>
    <property type="match status" value="1"/>
</dbReference>
<feature type="domain" description="HTH lysR-type" evidence="5">
    <location>
        <begin position="1"/>
        <end position="58"/>
    </location>
</feature>
<dbReference type="AlphaFoldDB" id="A0A160FTB5"/>
<dbReference type="InterPro" id="IPR050950">
    <property type="entry name" value="HTH-type_LysR_regulators"/>
</dbReference>
<dbReference type="FunFam" id="1.10.10.10:FF:000001">
    <property type="entry name" value="LysR family transcriptional regulator"/>
    <property type="match status" value="1"/>
</dbReference>
<dbReference type="STRING" id="1804984.AYM40_28225"/>
<sequence>MELRLLEYFLRVAEFGSISRAAMDLALSQSALSRHMGALEHELNVQLFLRDSSGVKLSDAGAELAEQARTLLLQAEILREEVGAKTLGTVNFAMPLSMQRSVTSPLIAEIVMEHPDIKVRAYEGINNVLRETMRNGLPDLCVVAFSPIASPLYEEAPLLREQLYLVGNAKSGLELDRFVTASEIADLRMVMPGRPNVVRQMVESQLRRIDRRYLNAAEAETLPLCLDLVVRGLGYSVMPFCALFEHPLRSQVCAAPIRGMVLTWVVAINRNRMNSGTVAIAWRRMLRLISMRIDSGMWQGAELIWRPQDNSEDNGSTPLSRIC</sequence>
<dbReference type="InterPro" id="IPR036388">
    <property type="entry name" value="WH-like_DNA-bd_sf"/>
</dbReference>
<keyword evidence="3" id="KW-0238">DNA-binding</keyword>
<dbReference type="KEGG" id="buz:AYM40_28225"/>
<dbReference type="Gene3D" id="1.10.10.10">
    <property type="entry name" value="Winged helix-like DNA-binding domain superfamily/Winged helix DNA-binding domain"/>
    <property type="match status" value="1"/>
</dbReference>
<dbReference type="SUPFAM" id="SSF53850">
    <property type="entry name" value="Periplasmic binding protein-like II"/>
    <property type="match status" value="1"/>
</dbReference>
<keyword evidence="7" id="KW-1185">Reference proteome</keyword>
<dbReference type="Pfam" id="PF00126">
    <property type="entry name" value="HTH_1"/>
    <property type="match status" value="1"/>
</dbReference>
<accession>A0A160FTB5</accession>
<dbReference type="PRINTS" id="PR00039">
    <property type="entry name" value="HTHLYSR"/>
</dbReference>
<dbReference type="RefSeq" id="WP_063499404.1">
    <property type="nucleotide sequence ID" value="NZ_CP014579.1"/>
</dbReference>
<dbReference type="GO" id="GO:0003677">
    <property type="term" value="F:DNA binding"/>
    <property type="evidence" value="ECO:0007669"/>
    <property type="project" value="UniProtKB-KW"/>
</dbReference>
<evidence type="ECO:0000256" key="2">
    <source>
        <dbReference type="ARBA" id="ARBA00023015"/>
    </source>
</evidence>
<name>A0A160FTB5_9BURK</name>
<protein>
    <recommendedName>
        <fullName evidence="5">HTH lysR-type domain-containing protein</fullName>
    </recommendedName>
</protein>
<gene>
    <name evidence="6" type="ORF">AYM40_28225</name>
</gene>
<evidence type="ECO:0000256" key="1">
    <source>
        <dbReference type="ARBA" id="ARBA00009437"/>
    </source>
</evidence>
<dbReference type="GO" id="GO:0003700">
    <property type="term" value="F:DNA-binding transcription factor activity"/>
    <property type="evidence" value="ECO:0007669"/>
    <property type="project" value="InterPro"/>
</dbReference>
<dbReference type="OrthoDB" id="8587114at2"/>
<dbReference type="Proteomes" id="UP000076852">
    <property type="component" value="Chromosome 2"/>
</dbReference>
<evidence type="ECO:0000313" key="6">
    <source>
        <dbReference type="EMBL" id="ANB76154.1"/>
    </source>
</evidence>
<organism evidence="6 7">
    <name type="scientific">Paraburkholderia phytofirmans OLGA172</name>
    <dbReference type="NCBI Taxonomy" id="1417228"/>
    <lineage>
        <taxon>Bacteria</taxon>
        <taxon>Pseudomonadati</taxon>
        <taxon>Pseudomonadota</taxon>
        <taxon>Betaproteobacteria</taxon>
        <taxon>Burkholderiales</taxon>
        <taxon>Burkholderiaceae</taxon>
        <taxon>Paraburkholderia</taxon>
    </lineage>
</organism>
<dbReference type="Pfam" id="PF03466">
    <property type="entry name" value="LysR_substrate"/>
    <property type="match status" value="1"/>
</dbReference>